<dbReference type="Proteomes" id="UP000250028">
    <property type="component" value="Unassembled WGS sequence"/>
</dbReference>
<organism evidence="1 2">
    <name type="scientific">Branchiibius hedensis</name>
    <dbReference type="NCBI Taxonomy" id="672460"/>
    <lineage>
        <taxon>Bacteria</taxon>
        <taxon>Bacillati</taxon>
        <taxon>Actinomycetota</taxon>
        <taxon>Actinomycetes</taxon>
        <taxon>Micrococcales</taxon>
        <taxon>Dermacoccaceae</taxon>
        <taxon>Branchiibius</taxon>
    </lineage>
</organism>
<evidence type="ECO:0008006" key="3">
    <source>
        <dbReference type="Google" id="ProtNLM"/>
    </source>
</evidence>
<dbReference type="AlphaFoldDB" id="A0A2Y8ZQX3"/>
<protein>
    <recommendedName>
        <fullName evidence="3">DUF3000 domain-containing protein</fullName>
    </recommendedName>
</protein>
<accession>A0A2Y8ZQX3</accession>
<dbReference type="EMBL" id="UESZ01000001">
    <property type="protein sequence ID" value="SSA33738.1"/>
    <property type="molecule type" value="Genomic_DNA"/>
</dbReference>
<dbReference type="Pfam" id="PF11452">
    <property type="entry name" value="DUF3000"/>
    <property type="match status" value="1"/>
</dbReference>
<reference evidence="2" key="1">
    <citation type="submission" date="2016-10" db="EMBL/GenBank/DDBJ databases">
        <authorList>
            <person name="Varghese N."/>
            <person name="Submissions S."/>
        </authorList>
    </citation>
    <scope>NUCLEOTIDE SEQUENCE [LARGE SCALE GENOMIC DNA]</scope>
    <source>
        <strain evidence="2">DSM 22951</strain>
    </source>
</reference>
<evidence type="ECO:0000313" key="1">
    <source>
        <dbReference type="EMBL" id="SSA33738.1"/>
    </source>
</evidence>
<name>A0A2Y8ZQX3_9MICO</name>
<dbReference type="RefSeq" id="WP_245934000.1">
    <property type="nucleotide sequence ID" value="NZ_QGDN01000001.1"/>
</dbReference>
<evidence type="ECO:0000313" key="2">
    <source>
        <dbReference type="Proteomes" id="UP000250028"/>
    </source>
</evidence>
<keyword evidence="2" id="KW-1185">Reference proteome</keyword>
<sequence>MPSRDISSTPESTFDQVVRDLAGVTVRPEVVLTEVPAPSRVAPYAMALTADVLATDNPDDEHELASGRFVVLHDPAAPEPWQGAWRVVTFARASLEPELGEDPLLNDVGWSWLQEALGAHDADFHAPSGTVTHVVSTGYGGLSDSGTSTEIEVRASWSPSGLDLQTHLHAWVGLLCTLAGLPPLPEGVIALPRPRR</sequence>
<proteinExistence type="predicted"/>
<dbReference type="InterPro" id="IPR021555">
    <property type="entry name" value="DUF3000"/>
</dbReference>
<gene>
    <name evidence="1" type="ORF">SAMN04489750_1025</name>
</gene>